<evidence type="ECO:0000313" key="3">
    <source>
        <dbReference type="Proteomes" id="UP001596111"/>
    </source>
</evidence>
<protein>
    <submittedName>
        <fullName evidence="2">GNAT family N-acetyltransferase</fullName>
        <ecNumber evidence="2">2.3.-.-</ecNumber>
    </submittedName>
</protein>
<dbReference type="InterPro" id="IPR000182">
    <property type="entry name" value="GNAT_dom"/>
</dbReference>
<reference evidence="3" key="1">
    <citation type="journal article" date="2019" name="Int. J. Syst. Evol. Microbiol.">
        <title>The Global Catalogue of Microorganisms (GCM) 10K type strain sequencing project: providing services to taxonomists for standard genome sequencing and annotation.</title>
        <authorList>
            <consortium name="The Broad Institute Genomics Platform"/>
            <consortium name="The Broad Institute Genome Sequencing Center for Infectious Disease"/>
            <person name="Wu L."/>
            <person name="Ma J."/>
        </authorList>
    </citation>
    <scope>NUCLEOTIDE SEQUENCE [LARGE SCALE GENOMIC DNA]</scope>
    <source>
        <strain evidence="3">CGMCC 1.13587</strain>
    </source>
</reference>
<name>A0ABW0T0C0_9GAMM</name>
<dbReference type="PANTHER" id="PTHR43610:SF1">
    <property type="entry name" value="N-ACETYLTRANSFERASE DOMAIN-CONTAINING PROTEIN"/>
    <property type="match status" value="1"/>
</dbReference>
<sequence length="206" mass="23094">MSHLVPTRLHDEYVVLEPLSLDHAPALEAAAADGELWNLWFTSAPAPGQARGYVEKALQGQADGVMLPFAVRETSSGEIVGTTRYYDYVPDLPRLAIGYTWYAKRWQKSHLNTACKRLLLQHAFEGLNCVAVELHTDHRNLDSQRAIERLGAQREGVLRAHKRRPDGSLRDTVCYSILAGEWPDVQRWLGLRLQRLGNAQALTAAD</sequence>
<accession>A0ABW0T0C0</accession>
<organism evidence="2 3">
    <name type="scientific">Rhodanobacter terrae</name>
    <dbReference type="NCBI Taxonomy" id="418647"/>
    <lineage>
        <taxon>Bacteria</taxon>
        <taxon>Pseudomonadati</taxon>
        <taxon>Pseudomonadota</taxon>
        <taxon>Gammaproteobacteria</taxon>
        <taxon>Lysobacterales</taxon>
        <taxon>Rhodanobacteraceae</taxon>
        <taxon>Rhodanobacter</taxon>
    </lineage>
</organism>
<dbReference type="Proteomes" id="UP001596111">
    <property type="component" value="Unassembled WGS sequence"/>
</dbReference>
<keyword evidence="2" id="KW-0012">Acyltransferase</keyword>
<gene>
    <name evidence="2" type="ORF">ACFPPB_14265</name>
</gene>
<keyword evidence="2" id="KW-0808">Transferase</keyword>
<dbReference type="PROSITE" id="PS51186">
    <property type="entry name" value="GNAT"/>
    <property type="match status" value="1"/>
</dbReference>
<evidence type="ECO:0000259" key="1">
    <source>
        <dbReference type="PROSITE" id="PS51186"/>
    </source>
</evidence>
<dbReference type="Pfam" id="PF13302">
    <property type="entry name" value="Acetyltransf_3"/>
    <property type="match status" value="1"/>
</dbReference>
<dbReference type="InterPro" id="IPR016181">
    <property type="entry name" value="Acyl_CoA_acyltransferase"/>
</dbReference>
<dbReference type="SUPFAM" id="SSF55729">
    <property type="entry name" value="Acyl-CoA N-acyltransferases (Nat)"/>
    <property type="match status" value="1"/>
</dbReference>
<proteinExistence type="predicted"/>
<keyword evidence="3" id="KW-1185">Reference proteome</keyword>
<dbReference type="GO" id="GO:0016746">
    <property type="term" value="F:acyltransferase activity"/>
    <property type="evidence" value="ECO:0007669"/>
    <property type="project" value="UniProtKB-KW"/>
</dbReference>
<dbReference type="RefSeq" id="WP_377328216.1">
    <property type="nucleotide sequence ID" value="NZ_JBHSNG010000016.1"/>
</dbReference>
<dbReference type="PANTHER" id="PTHR43610">
    <property type="entry name" value="BLL6696 PROTEIN"/>
    <property type="match status" value="1"/>
</dbReference>
<comment type="caution">
    <text evidence="2">The sequence shown here is derived from an EMBL/GenBank/DDBJ whole genome shotgun (WGS) entry which is preliminary data.</text>
</comment>
<dbReference type="EMBL" id="JBHSNG010000016">
    <property type="protein sequence ID" value="MFC5582283.1"/>
    <property type="molecule type" value="Genomic_DNA"/>
</dbReference>
<feature type="domain" description="N-acetyltransferase" evidence="1">
    <location>
        <begin position="24"/>
        <end position="180"/>
    </location>
</feature>
<evidence type="ECO:0000313" key="2">
    <source>
        <dbReference type="EMBL" id="MFC5582283.1"/>
    </source>
</evidence>
<dbReference type="EC" id="2.3.-.-" evidence="2"/>
<dbReference type="Gene3D" id="3.40.630.30">
    <property type="match status" value="1"/>
</dbReference>